<reference evidence="1" key="2">
    <citation type="submission" date="2023-01" db="EMBL/GenBank/DDBJ databases">
        <title>Draft genome sequence of Devosia yakushimensis strain NBRC 103855.</title>
        <authorList>
            <person name="Sun Q."/>
            <person name="Mori K."/>
        </authorList>
    </citation>
    <scope>NUCLEOTIDE SEQUENCE</scope>
    <source>
        <strain evidence="1">NBRC 103855</strain>
    </source>
</reference>
<accession>A0ABQ5UBQ0</accession>
<organism evidence="1 2">
    <name type="scientific">Devosia yakushimensis</name>
    <dbReference type="NCBI Taxonomy" id="470028"/>
    <lineage>
        <taxon>Bacteria</taxon>
        <taxon>Pseudomonadati</taxon>
        <taxon>Pseudomonadota</taxon>
        <taxon>Alphaproteobacteria</taxon>
        <taxon>Hyphomicrobiales</taxon>
        <taxon>Devosiaceae</taxon>
        <taxon>Devosia</taxon>
    </lineage>
</organism>
<keyword evidence="2" id="KW-1185">Reference proteome</keyword>
<dbReference type="Proteomes" id="UP001161406">
    <property type="component" value="Unassembled WGS sequence"/>
</dbReference>
<dbReference type="EMBL" id="BSNG01000001">
    <property type="protein sequence ID" value="GLQ09271.1"/>
    <property type="molecule type" value="Genomic_DNA"/>
</dbReference>
<proteinExistence type="predicted"/>
<gene>
    <name evidence="1" type="ORF">GCM10007913_12030</name>
</gene>
<name>A0ABQ5UBQ0_9HYPH</name>
<reference evidence="1" key="1">
    <citation type="journal article" date="2014" name="Int. J. Syst. Evol. Microbiol.">
        <title>Complete genome of a new Firmicutes species belonging to the dominant human colonic microbiota ('Ruminococcus bicirculans') reveals two chromosomes and a selective capacity to utilize plant glucans.</title>
        <authorList>
            <consortium name="NISC Comparative Sequencing Program"/>
            <person name="Wegmann U."/>
            <person name="Louis P."/>
            <person name="Goesmann A."/>
            <person name="Henrissat B."/>
            <person name="Duncan S.H."/>
            <person name="Flint H.J."/>
        </authorList>
    </citation>
    <scope>NUCLEOTIDE SEQUENCE</scope>
    <source>
        <strain evidence="1">NBRC 103855</strain>
    </source>
</reference>
<evidence type="ECO:0000313" key="2">
    <source>
        <dbReference type="Proteomes" id="UP001161406"/>
    </source>
</evidence>
<sequence>MSQLFYLVLTFYSTFNGHVTSQTIPDAYPQLQCEAAGKAAKDNYNGGFRIEWTCVPAASY</sequence>
<evidence type="ECO:0000313" key="1">
    <source>
        <dbReference type="EMBL" id="GLQ09271.1"/>
    </source>
</evidence>
<protein>
    <submittedName>
        <fullName evidence="1">Uncharacterized protein</fullName>
    </submittedName>
</protein>
<comment type="caution">
    <text evidence="1">The sequence shown here is derived from an EMBL/GenBank/DDBJ whole genome shotgun (WGS) entry which is preliminary data.</text>
</comment>